<protein>
    <submittedName>
        <fullName evidence="5">Class I SAM-dependent methyltransferase</fullName>
        <ecNumber evidence="5">2.1.1.-</ecNumber>
    </submittedName>
</protein>
<name>A0ABZ2KDY1_9BACT</name>
<keyword evidence="3 5" id="KW-0808">Transferase</keyword>
<sequence>MDQWDDPEVVAAWRRWRARFAEQTRVLTEVLLEAAGVWPGMHVLDLASGAGEPALALAKDVGPRGYVTATDVSDGMLAIIADAARAEGLANIGCRRADAAALTFPDESFDLVTCRLGIMHIPDAEEALREARRVLKPGARAAFLVWGGSPDESGAFLHSRIIAKYIGVPPPPANAPSALRFASPGSLPAALREAGFRQVEEMTHRCVMACPGTPTQVWRSIREMAGPLRQLLARAPAETLERIHEEVETAFQAFRKGEYVQLPATVHVATGLR</sequence>
<dbReference type="RefSeq" id="WP_394846133.1">
    <property type="nucleotide sequence ID" value="NZ_CP089982.1"/>
</dbReference>
<dbReference type="EC" id="2.1.1.-" evidence="5"/>
<dbReference type="InterPro" id="IPR004033">
    <property type="entry name" value="UbiE/COQ5_MeTrFase"/>
</dbReference>
<evidence type="ECO:0000256" key="1">
    <source>
        <dbReference type="ARBA" id="ARBA00022428"/>
    </source>
</evidence>
<gene>
    <name evidence="5" type="ORF">LZC95_01560</name>
</gene>
<dbReference type="Gene3D" id="3.40.50.150">
    <property type="entry name" value="Vaccinia Virus protein VP39"/>
    <property type="match status" value="1"/>
</dbReference>
<dbReference type="EMBL" id="CP089982">
    <property type="protein sequence ID" value="WXA95528.1"/>
    <property type="molecule type" value="Genomic_DNA"/>
</dbReference>
<evidence type="ECO:0000313" key="5">
    <source>
        <dbReference type="EMBL" id="WXA95528.1"/>
    </source>
</evidence>
<dbReference type="PANTHER" id="PTHR43591:SF24">
    <property type="entry name" value="2-METHOXY-6-POLYPRENYL-1,4-BENZOQUINOL METHYLASE, MITOCHONDRIAL"/>
    <property type="match status" value="1"/>
</dbReference>
<organism evidence="5 6">
    <name type="scientific">Pendulispora brunnea</name>
    <dbReference type="NCBI Taxonomy" id="2905690"/>
    <lineage>
        <taxon>Bacteria</taxon>
        <taxon>Pseudomonadati</taxon>
        <taxon>Myxococcota</taxon>
        <taxon>Myxococcia</taxon>
        <taxon>Myxococcales</taxon>
        <taxon>Sorangiineae</taxon>
        <taxon>Pendulisporaceae</taxon>
        <taxon>Pendulispora</taxon>
    </lineage>
</organism>
<dbReference type="CDD" id="cd02440">
    <property type="entry name" value="AdoMet_MTases"/>
    <property type="match status" value="1"/>
</dbReference>
<dbReference type="SUPFAM" id="SSF53335">
    <property type="entry name" value="S-adenosyl-L-methionine-dependent methyltransferases"/>
    <property type="match status" value="1"/>
</dbReference>
<dbReference type="InterPro" id="IPR029063">
    <property type="entry name" value="SAM-dependent_MTases_sf"/>
</dbReference>
<dbReference type="PANTHER" id="PTHR43591">
    <property type="entry name" value="METHYLTRANSFERASE"/>
    <property type="match status" value="1"/>
</dbReference>
<keyword evidence="4" id="KW-0949">S-adenosyl-L-methionine</keyword>
<keyword evidence="1" id="KW-0474">Menaquinone biosynthesis</keyword>
<dbReference type="GO" id="GO:0008168">
    <property type="term" value="F:methyltransferase activity"/>
    <property type="evidence" value="ECO:0007669"/>
    <property type="project" value="UniProtKB-KW"/>
</dbReference>
<dbReference type="Pfam" id="PF01209">
    <property type="entry name" value="Ubie_methyltran"/>
    <property type="match status" value="1"/>
</dbReference>
<reference evidence="5 6" key="1">
    <citation type="submission" date="2021-12" db="EMBL/GenBank/DDBJ databases">
        <title>Discovery of the Pendulisporaceae a myxobacterial family with distinct sporulation behavior and unique specialized metabolism.</title>
        <authorList>
            <person name="Garcia R."/>
            <person name="Popoff A."/>
            <person name="Bader C.D."/>
            <person name="Loehr J."/>
            <person name="Walesch S."/>
            <person name="Walt C."/>
            <person name="Boldt J."/>
            <person name="Bunk B."/>
            <person name="Haeckl F.J.F.P.J."/>
            <person name="Gunesch A.P."/>
            <person name="Birkelbach J."/>
            <person name="Nuebel U."/>
            <person name="Pietschmann T."/>
            <person name="Bach T."/>
            <person name="Mueller R."/>
        </authorList>
    </citation>
    <scope>NUCLEOTIDE SEQUENCE [LARGE SCALE GENOMIC DNA]</scope>
    <source>
        <strain evidence="5 6">MSr12523</strain>
    </source>
</reference>
<keyword evidence="6" id="KW-1185">Reference proteome</keyword>
<accession>A0ABZ2KDY1</accession>
<evidence type="ECO:0000256" key="4">
    <source>
        <dbReference type="ARBA" id="ARBA00022691"/>
    </source>
</evidence>
<evidence type="ECO:0000313" key="6">
    <source>
        <dbReference type="Proteomes" id="UP001379533"/>
    </source>
</evidence>
<dbReference type="GO" id="GO:0032259">
    <property type="term" value="P:methylation"/>
    <property type="evidence" value="ECO:0007669"/>
    <property type="project" value="UniProtKB-KW"/>
</dbReference>
<evidence type="ECO:0000256" key="3">
    <source>
        <dbReference type="ARBA" id="ARBA00022679"/>
    </source>
</evidence>
<evidence type="ECO:0000256" key="2">
    <source>
        <dbReference type="ARBA" id="ARBA00022603"/>
    </source>
</evidence>
<dbReference type="Proteomes" id="UP001379533">
    <property type="component" value="Chromosome"/>
</dbReference>
<keyword evidence="2 5" id="KW-0489">Methyltransferase</keyword>
<proteinExistence type="predicted"/>
<dbReference type="PROSITE" id="PS51608">
    <property type="entry name" value="SAM_MT_UBIE"/>
    <property type="match status" value="1"/>
</dbReference>